<dbReference type="SUPFAM" id="SSF51445">
    <property type="entry name" value="(Trans)glycosidases"/>
    <property type="match status" value="1"/>
</dbReference>
<name>A0A832I544_9THEM</name>
<evidence type="ECO:0000256" key="1">
    <source>
        <dbReference type="ARBA" id="ARBA00010687"/>
    </source>
</evidence>
<comment type="caution">
    <text evidence="6">The sequence shown here is derived from an EMBL/GenBank/DDBJ whole genome shotgun (WGS) entry which is preliminary data.</text>
</comment>
<dbReference type="Pfam" id="PF07532">
    <property type="entry name" value="Big_4"/>
    <property type="match status" value="1"/>
</dbReference>
<dbReference type="Pfam" id="PF07745">
    <property type="entry name" value="Glyco_hydro_53"/>
    <property type="match status" value="1"/>
</dbReference>
<dbReference type="PANTHER" id="PTHR34983:SF2">
    <property type="entry name" value="ENDO-BETA-1,4-GALACTANASE"/>
    <property type="match status" value="1"/>
</dbReference>
<reference evidence="6" key="1">
    <citation type="journal article" date="2020" name="mSystems">
        <title>Genome- and Community-Level Interaction Insights into Carbon Utilization and Element Cycling Functions of Hydrothermarchaeota in Hydrothermal Sediment.</title>
        <authorList>
            <person name="Zhou Z."/>
            <person name="Liu Y."/>
            <person name="Xu W."/>
            <person name="Pan J."/>
            <person name="Luo Z.H."/>
            <person name="Li M."/>
        </authorList>
    </citation>
    <scope>NUCLEOTIDE SEQUENCE [LARGE SCALE GENOMIC DNA]</scope>
    <source>
        <strain evidence="6">SpSt-86</strain>
    </source>
</reference>
<keyword evidence="2 4" id="KW-0378">Hydrolase</keyword>
<evidence type="ECO:0000259" key="5">
    <source>
        <dbReference type="Pfam" id="PF07532"/>
    </source>
</evidence>
<dbReference type="InterPro" id="IPR017853">
    <property type="entry name" value="GH"/>
</dbReference>
<dbReference type="InterPro" id="IPR011683">
    <property type="entry name" value="Glyco_hydro_53"/>
</dbReference>
<comment type="catalytic activity">
    <reaction evidence="4">
        <text>The enzyme specifically hydrolyzes (1-&gt;4)-beta-D-galactosidic linkages in type I arabinogalactans.</text>
        <dbReference type="EC" id="3.2.1.89"/>
    </reaction>
</comment>
<dbReference type="PANTHER" id="PTHR34983">
    <property type="entry name" value="ARABINOGALACTAN ENDO-BETA-1,4-GALACTANASE A"/>
    <property type="match status" value="1"/>
</dbReference>
<dbReference type="GO" id="GO:0045490">
    <property type="term" value="P:pectin catabolic process"/>
    <property type="evidence" value="ECO:0007669"/>
    <property type="project" value="TreeGrafter"/>
</dbReference>
<evidence type="ECO:0000256" key="4">
    <source>
        <dbReference type="RuleBase" id="RU361192"/>
    </source>
</evidence>
<gene>
    <name evidence="6" type="ORF">ENW55_01775</name>
</gene>
<feature type="domain" description="Bacterial Ig-like" evidence="5">
    <location>
        <begin position="381"/>
        <end position="426"/>
    </location>
</feature>
<dbReference type="EC" id="3.2.1.89" evidence="4"/>
<dbReference type="Gene3D" id="3.20.20.80">
    <property type="entry name" value="Glycosidases"/>
    <property type="match status" value="1"/>
</dbReference>
<evidence type="ECO:0000256" key="2">
    <source>
        <dbReference type="ARBA" id="ARBA00022801"/>
    </source>
</evidence>
<dbReference type="InterPro" id="IPR011081">
    <property type="entry name" value="Big_4"/>
</dbReference>
<comment type="similarity">
    <text evidence="1 4">Belongs to the glycosyl hydrolase 53 family.</text>
</comment>
<dbReference type="GO" id="GO:0015926">
    <property type="term" value="F:glucosidase activity"/>
    <property type="evidence" value="ECO:0007669"/>
    <property type="project" value="InterPro"/>
</dbReference>
<protein>
    <recommendedName>
        <fullName evidence="4">Arabinogalactan endo-beta-1,4-galactanase</fullName>
        <ecNumber evidence="4">3.2.1.89</ecNumber>
    </recommendedName>
</protein>
<dbReference type="Gene3D" id="2.60.120.260">
    <property type="entry name" value="Galactose-binding domain-like"/>
    <property type="match status" value="1"/>
</dbReference>
<sequence>MLSTLLFAYEKPFIFGVDVSMLYEIQRLGGRFYDAGVEKDCLEILKDHGVNWVRLRIWNDPTNLGGGNCNHENMTELAAKAKKYGLKVLIDFHYSDWWADPGKQNKPKTWRDLHGEDLQRALYDYTKFVLEYMKERGVQVDMVQLGNELNNGFLWPDGQISGPNAGGFDGFTMLLKAGIKAVRDFDPEIPIVVHLAEGGNNSLFRWFFDELVKRNVDFDIIGVSYYPYWHGMLEELSFNLNDVSQRYKKDVLVVETAYPWTLQDADGHANIFGEESLQWTAGYLATVRGQTSFLRDLIRVLKQVPDGRGLGLFYWEGAWIPVKGAGWKTNEGNPWENQTLFDFQGNALETLKIFRNYEKLLEEKAELVQVFPVALESIVGSVELPQKVRALFSDDSLRSVPVVWQVEEEKLKQVGEHRIAGKIAGYDTFVEARLLVKEPTNYLSNWSFETGNFEPWIVEGNKQSVKVVRASPPQNAHHGVYAVNYWLDKSFEFEMYQIVRDLPEGTYKLSMWIQGSGGDEVELSISEHGCERASVRIENRGWLQWNHPVLEVRIASGIARISLRVKGKAGNWGWVDEFQLIRVK</sequence>
<proteinExistence type="inferred from homology"/>
<accession>A0A832I544</accession>
<evidence type="ECO:0000313" key="6">
    <source>
        <dbReference type="EMBL" id="HGZ78696.1"/>
    </source>
</evidence>
<dbReference type="EMBL" id="DTKQ01000014">
    <property type="protein sequence ID" value="HGZ78696.1"/>
    <property type="molecule type" value="Genomic_DNA"/>
</dbReference>
<organism evidence="6">
    <name type="scientific">Pseudothermotoga hypogea</name>
    <dbReference type="NCBI Taxonomy" id="57487"/>
    <lineage>
        <taxon>Bacteria</taxon>
        <taxon>Thermotogati</taxon>
        <taxon>Thermotogota</taxon>
        <taxon>Thermotogae</taxon>
        <taxon>Thermotogales</taxon>
        <taxon>Thermotogaceae</taxon>
        <taxon>Pseudothermotoga</taxon>
    </lineage>
</organism>
<dbReference type="GO" id="GO:0031218">
    <property type="term" value="F:arabinogalactan endo-1,4-beta-galactosidase activity"/>
    <property type="evidence" value="ECO:0007669"/>
    <property type="project" value="UniProtKB-EC"/>
</dbReference>
<keyword evidence="3 4" id="KW-0326">Glycosidase</keyword>
<evidence type="ECO:0000256" key="3">
    <source>
        <dbReference type="ARBA" id="ARBA00023295"/>
    </source>
</evidence>
<dbReference type="AlphaFoldDB" id="A0A832I544"/>